<comment type="caution">
    <text evidence="1">The sequence shown here is derived from an EMBL/GenBank/DDBJ whole genome shotgun (WGS) entry which is preliminary data.</text>
</comment>
<proteinExistence type="predicted"/>
<reference evidence="2" key="1">
    <citation type="journal article" date="2019" name="Int. J. Syst. Evol. Microbiol.">
        <title>The Global Catalogue of Microorganisms (GCM) 10K type strain sequencing project: providing services to taxonomists for standard genome sequencing and annotation.</title>
        <authorList>
            <consortium name="The Broad Institute Genomics Platform"/>
            <consortium name="The Broad Institute Genome Sequencing Center for Infectious Disease"/>
            <person name="Wu L."/>
            <person name="Ma J."/>
        </authorList>
    </citation>
    <scope>NUCLEOTIDE SEQUENCE [LARGE SCALE GENOMIC DNA]</scope>
    <source>
        <strain evidence="2">JCM 16908</strain>
    </source>
</reference>
<evidence type="ECO:0000313" key="1">
    <source>
        <dbReference type="EMBL" id="GAA3833738.1"/>
    </source>
</evidence>
<protein>
    <submittedName>
        <fullName evidence="1">Uncharacterized protein</fullName>
    </submittedName>
</protein>
<dbReference type="EMBL" id="BAAAZR010000035">
    <property type="protein sequence ID" value="GAA3833738.1"/>
    <property type="molecule type" value="Genomic_DNA"/>
</dbReference>
<accession>A0ABP7J456</accession>
<sequence length="80" mass="8575">MGLKFAGLRRFDAVSIRTFERLERRLGAADAGLADVVTELVARIPQARASCEGLLAGTPGIREAVAKSLHSRSRTLLAGR</sequence>
<name>A0ABP7J456_9ACTN</name>
<keyword evidence="2" id="KW-1185">Reference proteome</keyword>
<organism evidence="1 2">
    <name type="scientific">Sphaerisporangium flaviroseum</name>
    <dbReference type="NCBI Taxonomy" id="509199"/>
    <lineage>
        <taxon>Bacteria</taxon>
        <taxon>Bacillati</taxon>
        <taxon>Actinomycetota</taxon>
        <taxon>Actinomycetes</taxon>
        <taxon>Streptosporangiales</taxon>
        <taxon>Streptosporangiaceae</taxon>
        <taxon>Sphaerisporangium</taxon>
    </lineage>
</organism>
<gene>
    <name evidence="1" type="ORF">GCM10022226_63880</name>
</gene>
<dbReference type="Proteomes" id="UP001500888">
    <property type="component" value="Unassembled WGS sequence"/>
</dbReference>
<evidence type="ECO:0000313" key="2">
    <source>
        <dbReference type="Proteomes" id="UP001500888"/>
    </source>
</evidence>